<proteinExistence type="predicted"/>
<evidence type="ECO:0000313" key="3">
    <source>
        <dbReference type="EMBL" id="MFC0253865.1"/>
    </source>
</evidence>
<keyword evidence="1" id="KW-0238">DNA-binding</keyword>
<name>A0ABV6FLG2_9BURK</name>
<dbReference type="RefSeq" id="WP_281914590.1">
    <property type="nucleotide sequence ID" value="NZ_JBHLWP010000016.1"/>
</dbReference>
<sequence length="76" mass="8678">MLRQLRSERQLTQEELGFRAGLQRKHISALELAQKQPSLSTLFALSKALDIRTSRFIALVELAWVDPNEIKQTSLS</sequence>
<gene>
    <name evidence="3" type="ORF">ACFFJK_18355</name>
</gene>
<dbReference type="PANTHER" id="PTHR46797">
    <property type="entry name" value="HTH-TYPE TRANSCRIPTIONAL REGULATOR"/>
    <property type="match status" value="1"/>
</dbReference>
<evidence type="ECO:0000259" key="2">
    <source>
        <dbReference type="PROSITE" id="PS50943"/>
    </source>
</evidence>
<dbReference type="CDD" id="cd00093">
    <property type="entry name" value="HTH_XRE"/>
    <property type="match status" value="1"/>
</dbReference>
<comment type="caution">
    <text evidence="3">The sequence shown here is derived from an EMBL/GenBank/DDBJ whole genome shotgun (WGS) entry which is preliminary data.</text>
</comment>
<evidence type="ECO:0000313" key="4">
    <source>
        <dbReference type="Proteomes" id="UP001589773"/>
    </source>
</evidence>
<dbReference type="PANTHER" id="PTHR46797:SF1">
    <property type="entry name" value="METHYLPHOSPHONATE SYNTHASE"/>
    <property type="match status" value="1"/>
</dbReference>
<protein>
    <submittedName>
        <fullName evidence="3">Helix-turn-helix domain-containing protein</fullName>
    </submittedName>
</protein>
<organism evidence="3 4">
    <name type="scientific">Massilia consociata</name>
    <dbReference type="NCBI Taxonomy" id="760117"/>
    <lineage>
        <taxon>Bacteria</taxon>
        <taxon>Pseudomonadati</taxon>
        <taxon>Pseudomonadota</taxon>
        <taxon>Betaproteobacteria</taxon>
        <taxon>Burkholderiales</taxon>
        <taxon>Oxalobacteraceae</taxon>
        <taxon>Telluria group</taxon>
        <taxon>Massilia</taxon>
    </lineage>
</organism>
<dbReference type="Proteomes" id="UP001589773">
    <property type="component" value="Unassembled WGS sequence"/>
</dbReference>
<dbReference type="EMBL" id="JBHLWP010000016">
    <property type="protein sequence ID" value="MFC0253865.1"/>
    <property type="molecule type" value="Genomic_DNA"/>
</dbReference>
<dbReference type="InterPro" id="IPR001387">
    <property type="entry name" value="Cro/C1-type_HTH"/>
</dbReference>
<accession>A0ABV6FLG2</accession>
<feature type="domain" description="HTH cro/C1-type" evidence="2">
    <location>
        <begin position="2"/>
        <end position="56"/>
    </location>
</feature>
<evidence type="ECO:0000256" key="1">
    <source>
        <dbReference type="ARBA" id="ARBA00023125"/>
    </source>
</evidence>
<dbReference type="Gene3D" id="1.10.260.40">
    <property type="entry name" value="lambda repressor-like DNA-binding domains"/>
    <property type="match status" value="1"/>
</dbReference>
<dbReference type="InterPro" id="IPR050807">
    <property type="entry name" value="TransReg_Diox_bact_type"/>
</dbReference>
<dbReference type="PROSITE" id="PS50943">
    <property type="entry name" value="HTH_CROC1"/>
    <property type="match status" value="1"/>
</dbReference>
<dbReference type="InterPro" id="IPR010982">
    <property type="entry name" value="Lambda_DNA-bd_dom_sf"/>
</dbReference>
<dbReference type="SUPFAM" id="SSF47413">
    <property type="entry name" value="lambda repressor-like DNA-binding domains"/>
    <property type="match status" value="1"/>
</dbReference>
<dbReference type="SMART" id="SM00530">
    <property type="entry name" value="HTH_XRE"/>
    <property type="match status" value="1"/>
</dbReference>
<keyword evidence="4" id="KW-1185">Reference proteome</keyword>
<dbReference type="Pfam" id="PF01381">
    <property type="entry name" value="HTH_3"/>
    <property type="match status" value="1"/>
</dbReference>
<reference evidence="3 4" key="1">
    <citation type="submission" date="2024-09" db="EMBL/GenBank/DDBJ databases">
        <authorList>
            <person name="Sun Q."/>
            <person name="Mori K."/>
        </authorList>
    </citation>
    <scope>NUCLEOTIDE SEQUENCE [LARGE SCALE GENOMIC DNA]</scope>
    <source>
        <strain evidence="3 4">CCM 7792</strain>
    </source>
</reference>